<reference evidence="2 3" key="1">
    <citation type="submission" date="2019-07" db="EMBL/GenBank/DDBJ databases">
        <title>Whole genome shotgun sequence of Meiothermus hypogaeus NBRC 106114.</title>
        <authorList>
            <person name="Hosoyama A."/>
            <person name="Uohara A."/>
            <person name="Ohji S."/>
            <person name="Ichikawa N."/>
        </authorList>
    </citation>
    <scope>NUCLEOTIDE SEQUENCE [LARGE SCALE GENOMIC DNA]</scope>
    <source>
        <strain evidence="2 3">NBRC 106114</strain>
    </source>
</reference>
<evidence type="ECO:0000313" key="3">
    <source>
        <dbReference type="Proteomes" id="UP000321197"/>
    </source>
</evidence>
<dbReference type="Pfam" id="PF00144">
    <property type="entry name" value="Beta-lactamase"/>
    <property type="match status" value="1"/>
</dbReference>
<dbReference type="RefSeq" id="WP_119341443.1">
    <property type="nucleotide sequence ID" value="NZ_BJXL01000020.1"/>
</dbReference>
<dbReference type="AlphaFoldDB" id="A0A511R0C7"/>
<dbReference type="SUPFAM" id="SSF56601">
    <property type="entry name" value="beta-lactamase/transpeptidase-like"/>
    <property type="match status" value="1"/>
</dbReference>
<dbReference type="PANTHER" id="PTHR43283">
    <property type="entry name" value="BETA-LACTAMASE-RELATED"/>
    <property type="match status" value="1"/>
</dbReference>
<evidence type="ECO:0000313" key="2">
    <source>
        <dbReference type="EMBL" id="GEM82757.1"/>
    </source>
</evidence>
<dbReference type="InterPro" id="IPR012338">
    <property type="entry name" value="Beta-lactam/transpept-like"/>
</dbReference>
<proteinExistence type="predicted"/>
<accession>A0A511R0C7</accession>
<dbReference type="InterPro" id="IPR050789">
    <property type="entry name" value="Diverse_Enzym_Activities"/>
</dbReference>
<feature type="domain" description="Beta-lactamase-related" evidence="1">
    <location>
        <begin position="19"/>
        <end position="387"/>
    </location>
</feature>
<sequence length="422" mass="46537">MPFQSLQTKLQTLLQNPLHAIPSLQVVVIRAGNIVYAESFGDRYIDPNDPGKNLPVNNQTRFRVASISKLAVALGIMRLVEQGTIDLESDVSEYLGFTLRNPAFPKAPIRVWHLLSHTSSIRDGSRYAVPSPYTLQDFFRPEGRFFEDGAHFDPRHAPGAYAQYANLNTGLLGTLIECVAGVRFDLFMERTVLRPLGLGGGFNASRFTPEEIGNLAVLYRKQAGGVWNPSGPWVAQVDDYGGVIPPGPITQNPDKPDDSLVVVDLSTYQPGTNATFFSPQGGLRASALELAQMALLFMGKAPPILQPTTLQRMLQPQWIWDGHNGDTMEGQALSWGLGVWRFTNTPGLDCPVRGHGRPWYGHLGDAYGLLSGLLFDPEEQNALVYILGGQGCDPTTHRGIYSAYTRWEEEVLHVLYGFLQSI</sequence>
<protein>
    <recommendedName>
        <fullName evidence="1">Beta-lactamase-related domain-containing protein</fullName>
    </recommendedName>
</protein>
<dbReference type="EMBL" id="BJXL01000020">
    <property type="protein sequence ID" value="GEM82757.1"/>
    <property type="molecule type" value="Genomic_DNA"/>
</dbReference>
<dbReference type="OrthoDB" id="9797709at2"/>
<organism evidence="2 3">
    <name type="scientific">Meiothermus hypogaeus NBRC 106114</name>
    <dbReference type="NCBI Taxonomy" id="1227553"/>
    <lineage>
        <taxon>Bacteria</taxon>
        <taxon>Thermotogati</taxon>
        <taxon>Deinococcota</taxon>
        <taxon>Deinococci</taxon>
        <taxon>Thermales</taxon>
        <taxon>Thermaceae</taxon>
        <taxon>Meiothermus</taxon>
    </lineage>
</organism>
<dbReference type="InterPro" id="IPR001466">
    <property type="entry name" value="Beta-lactam-related"/>
</dbReference>
<evidence type="ECO:0000259" key="1">
    <source>
        <dbReference type="Pfam" id="PF00144"/>
    </source>
</evidence>
<name>A0A511R0C7_9DEIN</name>
<dbReference type="Gene3D" id="3.40.710.10">
    <property type="entry name" value="DD-peptidase/beta-lactamase superfamily"/>
    <property type="match status" value="1"/>
</dbReference>
<comment type="caution">
    <text evidence="2">The sequence shown here is derived from an EMBL/GenBank/DDBJ whole genome shotgun (WGS) entry which is preliminary data.</text>
</comment>
<gene>
    <name evidence="2" type="ORF">MHY01S_09230</name>
</gene>
<dbReference type="Proteomes" id="UP000321197">
    <property type="component" value="Unassembled WGS sequence"/>
</dbReference>